<evidence type="ECO:0000313" key="2">
    <source>
        <dbReference type="Proteomes" id="UP000251431"/>
    </source>
</evidence>
<organism evidence="1 2">
    <name type="scientific">Lysinibacillus capsici</name>
    <dbReference type="NCBI Taxonomy" id="2115968"/>
    <lineage>
        <taxon>Bacteria</taxon>
        <taxon>Bacillati</taxon>
        <taxon>Bacillota</taxon>
        <taxon>Bacilli</taxon>
        <taxon>Bacillales</taxon>
        <taxon>Bacillaceae</taxon>
        <taxon>Lysinibacillus</taxon>
    </lineage>
</organism>
<name>A0A2X1C1L1_9BACI</name>
<dbReference type="RefSeq" id="WP_112118965.1">
    <property type="nucleotide sequence ID" value="NZ_UAQE01000011.1"/>
</dbReference>
<gene>
    <name evidence="1" type="ORF">NCTC7582_05270</name>
</gene>
<dbReference type="EMBL" id="UAQE01000011">
    <property type="protein sequence ID" value="SPU40726.1"/>
    <property type="molecule type" value="Genomic_DNA"/>
</dbReference>
<protein>
    <submittedName>
        <fullName evidence="1">Uncharacterized protein</fullName>
    </submittedName>
</protein>
<dbReference type="Proteomes" id="UP000251431">
    <property type="component" value="Unassembled WGS sequence"/>
</dbReference>
<evidence type="ECO:0000313" key="1">
    <source>
        <dbReference type="EMBL" id="SPU40726.1"/>
    </source>
</evidence>
<reference evidence="1 2" key="1">
    <citation type="submission" date="2018-06" db="EMBL/GenBank/DDBJ databases">
        <authorList>
            <consortium name="Pathogen Informatics"/>
            <person name="Doyle S."/>
        </authorList>
    </citation>
    <scope>NUCLEOTIDE SEQUENCE [LARGE SCALE GENOMIC DNA]</scope>
    <source>
        <strain evidence="1 2">NCTC7582</strain>
    </source>
</reference>
<dbReference type="AlphaFoldDB" id="A0A2X1C1L1"/>
<sequence>MHIELTRTTGSPLLINILAIDSVEGPGGSGFFSNSNTSISIGDSTYYVIESYSDVKKLIEEAKKEIPKEILIKKYVD</sequence>
<proteinExistence type="predicted"/>
<accession>A0A2X1C1L1</accession>